<dbReference type="Gene3D" id="3.50.50.60">
    <property type="entry name" value="FAD/NAD(P)-binding domain"/>
    <property type="match status" value="2"/>
</dbReference>
<keyword evidence="11" id="KW-1185">Reference proteome</keyword>
<feature type="compositionally biased region" description="Low complexity" evidence="8">
    <location>
        <begin position="11"/>
        <end position="20"/>
    </location>
</feature>
<reference evidence="10 11" key="1">
    <citation type="submission" date="2018-10" db="EMBL/GenBank/DDBJ databases">
        <authorList>
            <person name="Chen W.-M."/>
        </authorList>
    </citation>
    <scope>NUCLEOTIDE SEQUENCE [LARGE SCALE GENOMIC DNA]</scope>
    <source>
        <strain evidence="10 11">THS-13</strain>
    </source>
</reference>
<evidence type="ECO:0000256" key="3">
    <source>
        <dbReference type="ARBA" id="ARBA00005349"/>
    </source>
</evidence>
<keyword evidence="4" id="KW-0285">Flavoprotein</keyword>
<keyword evidence="7" id="KW-0503">Monooxygenase</keyword>
<comment type="cofactor">
    <cofactor evidence="1">
        <name>FAD</name>
        <dbReference type="ChEBI" id="CHEBI:57692"/>
    </cofactor>
</comment>
<feature type="domain" description="FAD-binding" evidence="9">
    <location>
        <begin position="26"/>
        <end position="365"/>
    </location>
</feature>
<evidence type="ECO:0000256" key="6">
    <source>
        <dbReference type="ARBA" id="ARBA00023002"/>
    </source>
</evidence>
<dbReference type="PANTHER" id="PTHR43876">
    <property type="entry name" value="UBIQUINONE BIOSYNTHESIS MONOOXYGENASE COQ6, MITOCHONDRIAL"/>
    <property type="match status" value="1"/>
</dbReference>
<evidence type="ECO:0000313" key="11">
    <source>
        <dbReference type="Proteomes" id="UP000282106"/>
    </source>
</evidence>
<evidence type="ECO:0000256" key="5">
    <source>
        <dbReference type="ARBA" id="ARBA00022827"/>
    </source>
</evidence>
<dbReference type="RefSeq" id="WP_123210439.1">
    <property type="nucleotide sequence ID" value="NZ_RJVO01000001.1"/>
</dbReference>
<gene>
    <name evidence="10" type="ORF">ED208_03420</name>
</gene>
<keyword evidence="5" id="KW-0274">FAD</keyword>
<evidence type="ECO:0000256" key="1">
    <source>
        <dbReference type="ARBA" id="ARBA00001974"/>
    </source>
</evidence>
<accession>A0A3N0VLJ4</accession>
<dbReference type="EMBL" id="RJVO01000001">
    <property type="protein sequence ID" value="ROH93584.1"/>
    <property type="molecule type" value="Genomic_DNA"/>
</dbReference>
<dbReference type="InterPro" id="IPR036188">
    <property type="entry name" value="FAD/NAD-bd_sf"/>
</dbReference>
<comment type="caution">
    <text evidence="10">The sequence shown here is derived from an EMBL/GenBank/DDBJ whole genome shotgun (WGS) entry which is preliminary data.</text>
</comment>
<keyword evidence="6" id="KW-0560">Oxidoreductase</keyword>
<evidence type="ECO:0000256" key="2">
    <source>
        <dbReference type="ARBA" id="ARBA00004749"/>
    </source>
</evidence>
<dbReference type="InParanoid" id="A0A3N0VLJ4"/>
<comment type="similarity">
    <text evidence="3">Belongs to the UbiH/COQ6 family.</text>
</comment>
<dbReference type="NCBIfam" id="NF006593">
    <property type="entry name" value="PRK09126.1"/>
    <property type="match status" value="1"/>
</dbReference>
<dbReference type="PROSITE" id="PS50890">
    <property type="entry name" value="PUA"/>
    <property type="match status" value="1"/>
</dbReference>
<evidence type="ECO:0000256" key="8">
    <source>
        <dbReference type="SAM" id="MobiDB-lite"/>
    </source>
</evidence>
<dbReference type="PANTHER" id="PTHR43876:SF25">
    <property type="entry name" value="MONOOXYGENASE NMA2164"/>
    <property type="match status" value="1"/>
</dbReference>
<feature type="region of interest" description="Disordered" evidence="8">
    <location>
        <begin position="1"/>
        <end position="20"/>
    </location>
</feature>
<sequence length="426" mass="45615">MSLDEHRRPTSAAAADGAPASAPDDAEVLIVGAGPAGLSLACALAQQGLRVKLLERQPRAALAEAAPDGREIALTHRGVDILERLGIWARIPRDEVSTIREARVLNGASPRALHFDSREAGTGGLGFLVPNHVIRRAAYATAVAQAGVEILDGVQPRKLVVDEEAAQVELADGRQLRARLLVAADSRLSDSRRQLGIGADLRDFGRDVIVCHLGHALPHQGIAYECFGHGRTLAMLPLTGNRVSAVLTAPSEEAERLRRLPPAEYARLLSEQFGGRLGAMQLLGERHSYPLVAVYAQQFVGQRCALIGDAAVGMHPVTAHGFNLGLYGVDALSRALASAHREGLDLGAGRVLARYQSEHRRATAALYHGTNLLVGLYTDERPPARFAREALLGVANRLPPLKSAITRQLTGRGQELSWAPGRRLSK</sequence>
<dbReference type="InterPro" id="IPR010971">
    <property type="entry name" value="UbiH/COQ6"/>
</dbReference>
<evidence type="ECO:0000256" key="4">
    <source>
        <dbReference type="ARBA" id="ARBA00022630"/>
    </source>
</evidence>
<dbReference type="GO" id="GO:0006744">
    <property type="term" value="P:ubiquinone biosynthetic process"/>
    <property type="evidence" value="ECO:0007669"/>
    <property type="project" value="UniProtKB-UniPathway"/>
</dbReference>
<dbReference type="Pfam" id="PF01494">
    <property type="entry name" value="FAD_binding_3"/>
    <property type="match status" value="1"/>
</dbReference>
<evidence type="ECO:0000313" key="10">
    <source>
        <dbReference type="EMBL" id="ROH93584.1"/>
    </source>
</evidence>
<protein>
    <submittedName>
        <fullName evidence="10">FAD-dependent hydroxylase</fullName>
    </submittedName>
</protein>
<dbReference type="InterPro" id="IPR051205">
    <property type="entry name" value="UbiH/COQ6_monooxygenase"/>
</dbReference>
<dbReference type="InterPro" id="IPR002938">
    <property type="entry name" value="FAD-bd"/>
</dbReference>
<dbReference type="Proteomes" id="UP000282106">
    <property type="component" value="Unassembled WGS sequence"/>
</dbReference>
<dbReference type="AlphaFoldDB" id="A0A3N0VLJ4"/>
<dbReference type="NCBIfam" id="TIGR01988">
    <property type="entry name" value="Ubi-OHases"/>
    <property type="match status" value="1"/>
</dbReference>
<dbReference type="GO" id="GO:0004497">
    <property type="term" value="F:monooxygenase activity"/>
    <property type="evidence" value="ECO:0007669"/>
    <property type="project" value="UniProtKB-KW"/>
</dbReference>
<organism evidence="10 11">
    <name type="scientific">Stagnimonas aquatica</name>
    <dbReference type="NCBI Taxonomy" id="2689987"/>
    <lineage>
        <taxon>Bacteria</taxon>
        <taxon>Pseudomonadati</taxon>
        <taxon>Pseudomonadota</taxon>
        <taxon>Gammaproteobacteria</taxon>
        <taxon>Nevskiales</taxon>
        <taxon>Nevskiaceae</taxon>
        <taxon>Stagnimonas</taxon>
    </lineage>
</organism>
<comment type="pathway">
    <text evidence="2">Cofactor biosynthesis; ubiquinone biosynthesis.</text>
</comment>
<name>A0A3N0VLJ4_9GAMM</name>
<dbReference type="PRINTS" id="PR00420">
    <property type="entry name" value="RNGMNOXGNASE"/>
</dbReference>
<evidence type="ECO:0000256" key="7">
    <source>
        <dbReference type="ARBA" id="ARBA00023033"/>
    </source>
</evidence>
<dbReference type="UniPathway" id="UPA00232"/>
<dbReference type="SUPFAM" id="SSF51905">
    <property type="entry name" value="FAD/NAD(P)-binding domain"/>
    <property type="match status" value="1"/>
</dbReference>
<dbReference type="GO" id="GO:0016705">
    <property type="term" value="F:oxidoreductase activity, acting on paired donors, with incorporation or reduction of molecular oxygen"/>
    <property type="evidence" value="ECO:0007669"/>
    <property type="project" value="InterPro"/>
</dbReference>
<dbReference type="GO" id="GO:0071949">
    <property type="term" value="F:FAD binding"/>
    <property type="evidence" value="ECO:0007669"/>
    <property type="project" value="InterPro"/>
</dbReference>
<evidence type="ECO:0000259" key="9">
    <source>
        <dbReference type="Pfam" id="PF01494"/>
    </source>
</evidence>
<proteinExistence type="inferred from homology"/>